<reference evidence="2 3" key="1">
    <citation type="submission" date="2020-08" db="EMBL/GenBank/DDBJ databases">
        <title>Whole genome shotgun sequence of Actinocatenispora thailandica NBRC 105041.</title>
        <authorList>
            <person name="Komaki H."/>
            <person name="Tamura T."/>
        </authorList>
    </citation>
    <scope>NUCLEOTIDE SEQUENCE [LARGE SCALE GENOMIC DNA]</scope>
    <source>
        <strain evidence="2 3">NBRC 105041</strain>
    </source>
</reference>
<evidence type="ECO:0000313" key="3">
    <source>
        <dbReference type="Proteomes" id="UP000611640"/>
    </source>
</evidence>
<dbReference type="Proteomes" id="UP000611640">
    <property type="component" value="Chromosome"/>
</dbReference>
<protein>
    <recommendedName>
        <fullName evidence="4">Htaa domain-containing protein</fullName>
    </recommendedName>
</protein>
<evidence type="ECO:0000256" key="1">
    <source>
        <dbReference type="SAM" id="SignalP"/>
    </source>
</evidence>
<dbReference type="AlphaFoldDB" id="A0A7R7DRR6"/>
<feature type="chain" id="PRO_5030673106" description="Htaa domain-containing protein" evidence="1">
    <location>
        <begin position="24"/>
        <end position="188"/>
    </location>
</feature>
<feature type="signal peptide" evidence="1">
    <location>
        <begin position="1"/>
        <end position="23"/>
    </location>
</feature>
<dbReference type="KEGG" id="atl:Athai_40390"/>
<gene>
    <name evidence="2" type="ORF">Athai_40390</name>
</gene>
<keyword evidence="3" id="KW-1185">Reference proteome</keyword>
<proteinExistence type="predicted"/>
<evidence type="ECO:0000313" key="2">
    <source>
        <dbReference type="EMBL" id="BCJ36536.1"/>
    </source>
</evidence>
<keyword evidence="1" id="KW-0732">Signal</keyword>
<evidence type="ECO:0008006" key="4">
    <source>
        <dbReference type="Google" id="ProtNLM"/>
    </source>
</evidence>
<dbReference type="EMBL" id="AP023355">
    <property type="protein sequence ID" value="BCJ36536.1"/>
    <property type="molecule type" value="Genomic_DNA"/>
</dbReference>
<accession>A0A7R7DRR6</accession>
<organism evidence="2 3">
    <name type="scientific">Actinocatenispora thailandica</name>
    <dbReference type="NCBI Taxonomy" id="227318"/>
    <lineage>
        <taxon>Bacteria</taxon>
        <taxon>Bacillati</taxon>
        <taxon>Actinomycetota</taxon>
        <taxon>Actinomycetes</taxon>
        <taxon>Micromonosporales</taxon>
        <taxon>Micromonosporaceae</taxon>
        <taxon>Actinocatenispora</taxon>
    </lineage>
</organism>
<name>A0A7R7DRR6_9ACTN</name>
<sequence>MIRRWGAVLMAAAGLTVAVSAPAAASNNTPRIRHHTQSGRPNQTITFARTPDLAGSVIRATARGPINGFGTAQVVDFAADEATGGFRGIWELSFGADTIHYQFRGVARDRRPELAVPAELAGPGTALVPVGGQPERTAGNLPESMDSLVAGDFRLLAGTGRLAGIGGSGTFHGFTMPAEVAVALPVSD</sequence>